<comment type="subcellular location">
    <subcellularLocation>
        <location evidence="10">Cytoplasm</location>
    </subcellularLocation>
    <text evidence="10">Associated with the membrane possibly through PlsY.</text>
</comment>
<accession>A0A1T4Z1N9</accession>
<dbReference type="Gene3D" id="3.40.718.10">
    <property type="entry name" value="Isopropylmalate Dehydrogenase"/>
    <property type="match status" value="1"/>
</dbReference>
<keyword evidence="3 10" id="KW-0444">Lipid biosynthesis</keyword>
<evidence type="ECO:0000256" key="4">
    <source>
        <dbReference type="ARBA" id="ARBA00022679"/>
    </source>
</evidence>
<evidence type="ECO:0000256" key="8">
    <source>
        <dbReference type="ARBA" id="ARBA00024069"/>
    </source>
</evidence>
<dbReference type="AlphaFoldDB" id="A0A1T4Z1N9"/>
<keyword evidence="12" id="KW-1185">Reference proteome</keyword>
<dbReference type="Pfam" id="PF02504">
    <property type="entry name" value="FA_synthesis"/>
    <property type="match status" value="1"/>
</dbReference>
<keyword evidence="11" id="KW-0012">Acyltransferase</keyword>
<dbReference type="GO" id="GO:0006633">
    <property type="term" value="P:fatty acid biosynthetic process"/>
    <property type="evidence" value="ECO:0007669"/>
    <property type="project" value="UniProtKB-UniRule"/>
</dbReference>
<sequence>MKIALDVMGGDCAPQNPMGGVKLALETLPQIEKIYLVGSPEAIEREMQAQGIPASDKLEIVPATQVVDMSDSGLDAVRKKKDSSIARAVDLVKERKADAVVSAGHTGAAVTASLIKLRTLPHIERPAIAAIMPSMTSPWVLIDAGANPDSLPEHLVQNALMGSAYAKHVLGRKEPRVGLMSNGTEEEKGNALCKETGKLLRTTPGIHFIGNVEGHDLWETPPDVVVCDGFTGNIILKTSEALAHALFGMIKTEIVSSARTKIGGLLAKPAFKRIHKKTSADESGGMPLLGLNGITIIAHGGANAYAMKNAIRMACETITHQVNPHIEAAISQHLLIHAQA</sequence>
<dbReference type="InterPro" id="IPR012281">
    <property type="entry name" value="Phospholipid_synth_PlsX-like"/>
</dbReference>
<dbReference type="GO" id="GO:0008654">
    <property type="term" value="P:phospholipid biosynthetic process"/>
    <property type="evidence" value="ECO:0007669"/>
    <property type="project" value="UniProtKB-KW"/>
</dbReference>
<evidence type="ECO:0000256" key="9">
    <source>
        <dbReference type="ARBA" id="ARBA00046608"/>
    </source>
</evidence>
<comment type="pathway">
    <text evidence="10">Lipid metabolism; phospholipid metabolism.</text>
</comment>
<keyword evidence="4 10" id="KW-0808">Transferase</keyword>
<evidence type="ECO:0000313" key="11">
    <source>
        <dbReference type="EMBL" id="SKB07969.1"/>
    </source>
</evidence>
<evidence type="ECO:0000256" key="7">
    <source>
        <dbReference type="ARBA" id="ARBA00023264"/>
    </source>
</evidence>
<reference evidence="12" key="1">
    <citation type="submission" date="2017-02" db="EMBL/GenBank/DDBJ databases">
        <authorList>
            <person name="Varghese N."/>
            <person name="Submissions S."/>
        </authorList>
    </citation>
    <scope>NUCLEOTIDE SEQUENCE [LARGE SCALE GENOMIC DNA]</scope>
    <source>
        <strain evidence="12">ATCC 700200</strain>
    </source>
</reference>
<evidence type="ECO:0000256" key="10">
    <source>
        <dbReference type="HAMAP-Rule" id="MF_00019"/>
    </source>
</evidence>
<keyword evidence="7 10" id="KW-1208">Phospholipid metabolism</keyword>
<evidence type="ECO:0000256" key="1">
    <source>
        <dbReference type="ARBA" id="ARBA00001232"/>
    </source>
</evidence>
<keyword evidence="6 10" id="KW-0594">Phospholipid biosynthesis</keyword>
<dbReference type="NCBIfam" id="TIGR00182">
    <property type="entry name" value="plsX"/>
    <property type="match status" value="1"/>
</dbReference>
<dbReference type="InterPro" id="IPR003664">
    <property type="entry name" value="FA_synthesis"/>
</dbReference>
<dbReference type="PIRSF" id="PIRSF002465">
    <property type="entry name" value="Phsphlp_syn_PlsX"/>
    <property type="match status" value="1"/>
</dbReference>
<keyword evidence="2 10" id="KW-0963">Cytoplasm</keyword>
<gene>
    <name evidence="10" type="primary">plsX</name>
    <name evidence="11" type="ORF">SAMN02745166_04830</name>
</gene>
<organism evidence="11 12">
    <name type="scientific">Prosthecobacter debontii</name>
    <dbReference type="NCBI Taxonomy" id="48467"/>
    <lineage>
        <taxon>Bacteria</taxon>
        <taxon>Pseudomonadati</taxon>
        <taxon>Verrucomicrobiota</taxon>
        <taxon>Verrucomicrobiia</taxon>
        <taxon>Verrucomicrobiales</taxon>
        <taxon>Verrucomicrobiaceae</taxon>
        <taxon>Prosthecobacter</taxon>
    </lineage>
</organism>
<dbReference type="EC" id="2.3.1.274" evidence="8 10"/>
<comment type="subunit">
    <text evidence="9 10">Homodimer. Probably interacts with PlsY.</text>
</comment>
<comment type="similarity">
    <text evidence="10">Belongs to the PlsX family.</text>
</comment>
<dbReference type="EMBL" id="FUYE01000025">
    <property type="protein sequence ID" value="SKB07969.1"/>
    <property type="molecule type" value="Genomic_DNA"/>
</dbReference>
<dbReference type="STRING" id="48467.SAMN02745166_04830"/>
<evidence type="ECO:0000256" key="6">
    <source>
        <dbReference type="ARBA" id="ARBA00023209"/>
    </source>
</evidence>
<dbReference type="PANTHER" id="PTHR30100">
    <property type="entry name" value="FATTY ACID/PHOSPHOLIPID SYNTHESIS PROTEIN PLSX"/>
    <property type="match status" value="1"/>
</dbReference>
<name>A0A1T4Z1N9_9BACT</name>
<dbReference type="SUPFAM" id="SSF53659">
    <property type="entry name" value="Isocitrate/Isopropylmalate dehydrogenase-like"/>
    <property type="match status" value="1"/>
</dbReference>
<dbReference type="GO" id="GO:0043811">
    <property type="term" value="F:phosphate:acyl-[acyl carrier protein] acyltransferase activity"/>
    <property type="evidence" value="ECO:0007669"/>
    <property type="project" value="UniProtKB-UniRule"/>
</dbReference>
<comment type="catalytic activity">
    <reaction evidence="1 10">
        <text>a fatty acyl-[ACP] + phosphate = an acyl phosphate + holo-[ACP]</text>
        <dbReference type="Rhea" id="RHEA:42292"/>
        <dbReference type="Rhea" id="RHEA-COMP:9685"/>
        <dbReference type="Rhea" id="RHEA-COMP:14125"/>
        <dbReference type="ChEBI" id="CHEBI:43474"/>
        <dbReference type="ChEBI" id="CHEBI:59918"/>
        <dbReference type="ChEBI" id="CHEBI:64479"/>
        <dbReference type="ChEBI" id="CHEBI:138651"/>
        <dbReference type="EC" id="2.3.1.274"/>
    </reaction>
</comment>
<dbReference type="OrthoDB" id="9806408at2"/>
<evidence type="ECO:0000256" key="2">
    <source>
        <dbReference type="ARBA" id="ARBA00022490"/>
    </source>
</evidence>
<dbReference type="HAMAP" id="MF_00019">
    <property type="entry name" value="PlsX"/>
    <property type="match status" value="1"/>
</dbReference>
<protein>
    <recommendedName>
        <fullName evidence="8 10">Phosphate acyltransferase</fullName>
        <ecNumber evidence="8 10">2.3.1.274</ecNumber>
    </recommendedName>
    <alternativeName>
        <fullName evidence="10">Acyl-ACP phosphotransacylase</fullName>
    </alternativeName>
    <alternativeName>
        <fullName evidence="10">Acyl-[acyl-carrier-protein]--phosphate acyltransferase</fullName>
    </alternativeName>
    <alternativeName>
        <fullName evidence="10">Phosphate-acyl-ACP acyltransferase</fullName>
    </alternativeName>
</protein>
<comment type="function">
    <text evidence="10">Catalyzes the reversible formation of acyl-phosphate (acyl-PO(4)) from acyl-[acyl-carrier-protein] (acyl-ACP). This enzyme utilizes acyl-ACP as fatty acyl donor, but not acyl-CoA.</text>
</comment>
<evidence type="ECO:0000256" key="3">
    <source>
        <dbReference type="ARBA" id="ARBA00022516"/>
    </source>
</evidence>
<evidence type="ECO:0000313" key="12">
    <source>
        <dbReference type="Proteomes" id="UP000190774"/>
    </source>
</evidence>
<dbReference type="RefSeq" id="WP_078815945.1">
    <property type="nucleotide sequence ID" value="NZ_FUYE01000025.1"/>
</dbReference>
<proteinExistence type="inferred from homology"/>
<evidence type="ECO:0000256" key="5">
    <source>
        <dbReference type="ARBA" id="ARBA00023098"/>
    </source>
</evidence>
<dbReference type="GO" id="GO:0005737">
    <property type="term" value="C:cytoplasm"/>
    <property type="evidence" value="ECO:0007669"/>
    <property type="project" value="UniProtKB-SubCell"/>
</dbReference>
<keyword evidence="5 10" id="KW-0443">Lipid metabolism</keyword>
<dbReference type="UniPathway" id="UPA00085"/>
<dbReference type="PANTHER" id="PTHR30100:SF1">
    <property type="entry name" value="PHOSPHATE ACYLTRANSFERASE"/>
    <property type="match status" value="1"/>
</dbReference>
<dbReference type="Proteomes" id="UP000190774">
    <property type="component" value="Unassembled WGS sequence"/>
</dbReference>